<protein>
    <submittedName>
        <fullName evidence="3">Amidohydrolase</fullName>
    </submittedName>
</protein>
<reference evidence="3" key="2">
    <citation type="submission" date="2020-09" db="EMBL/GenBank/DDBJ databases">
        <authorList>
            <person name="Sun Q."/>
            <person name="Kim S."/>
        </authorList>
    </citation>
    <scope>NUCLEOTIDE SEQUENCE</scope>
    <source>
        <strain evidence="3">KCTC 32513</strain>
    </source>
</reference>
<evidence type="ECO:0000313" key="4">
    <source>
        <dbReference type="Proteomes" id="UP000634004"/>
    </source>
</evidence>
<organism evidence="3 4">
    <name type="scientific">Algimonas arctica</name>
    <dbReference type="NCBI Taxonomy" id="1479486"/>
    <lineage>
        <taxon>Bacteria</taxon>
        <taxon>Pseudomonadati</taxon>
        <taxon>Pseudomonadota</taxon>
        <taxon>Alphaproteobacteria</taxon>
        <taxon>Maricaulales</taxon>
        <taxon>Robiginitomaculaceae</taxon>
        <taxon>Algimonas</taxon>
    </lineage>
</organism>
<name>A0A8J3CTC3_9PROT</name>
<dbReference type="SUPFAM" id="SSF51338">
    <property type="entry name" value="Composite domain of metallo-dependent hydrolases"/>
    <property type="match status" value="1"/>
</dbReference>
<dbReference type="Gene3D" id="3.20.20.140">
    <property type="entry name" value="Metal-dependent hydrolases"/>
    <property type="match status" value="1"/>
</dbReference>
<dbReference type="InterPro" id="IPR006680">
    <property type="entry name" value="Amidohydro-rel"/>
</dbReference>
<gene>
    <name evidence="3" type="ORF">GCM10009069_27310</name>
</gene>
<keyword evidence="1" id="KW-0732">Signal</keyword>
<proteinExistence type="predicted"/>
<feature type="chain" id="PRO_5035162160" evidence="1">
    <location>
        <begin position="21"/>
        <end position="415"/>
    </location>
</feature>
<dbReference type="Pfam" id="PF01979">
    <property type="entry name" value="Amidohydro_1"/>
    <property type="match status" value="1"/>
</dbReference>
<accession>A0A8J3CTC3</accession>
<comment type="caution">
    <text evidence="3">The sequence shown here is derived from an EMBL/GenBank/DDBJ whole genome shotgun (WGS) entry which is preliminary data.</text>
</comment>
<dbReference type="InterPro" id="IPR011059">
    <property type="entry name" value="Metal-dep_hydrolase_composite"/>
</dbReference>
<dbReference type="EMBL" id="BMZH01000016">
    <property type="protein sequence ID" value="GHB03152.1"/>
    <property type="molecule type" value="Genomic_DNA"/>
</dbReference>
<evidence type="ECO:0000313" key="3">
    <source>
        <dbReference type="EMBL" id="GHB03152.1"/>
    </source>
</evidence>
<evidence type="ECO:0000256" key="1">
    <source>
        <dbReference type="SAM" id="SignalP"/>
    </source>
</evidence>
<sequence length="415" mass="43506">MKHLLLASVASLLTATSAFAQDMFLDNVTVLASDGTRQTADIQMRDGMITAMGPELAATDGSTFMTDVWVSPALVASVSTLGIVDIGGERDTNDTSANTDLASASLRASDSFNPREVHIANARRRGVLYAAIVPNPTGNTIFGGTGLVVSLDGTNSSVLNDTALIHIALGESGARRAGGSRSAAMSQLRGALDDVRRSYLTQDEGDVLRRRDARALRAVVAGRVPLMISASRASDLMAIIALKADYPALDIIVVGAEEAHLVANELAGAGIKVIVDPHENLPDSFDSVNASLDNVVAIDAAGVDFAILGLSSFRTIKAGGLAHHAGNAVGNGLSREAAFQAITGTPARWFGIDLGTMDVGSPASLVVWDGDPLEATSAPVAMYRDGEALSLESRMTALRDRYNPTIDDDRPYKYR</sequence>
<dbReference type="RefSeq" id="WP_189499376.1">
    <property type="nucleotide sequence ID" value="NZ_BMZH01000016.1"/>
</dbReference>
<evidence type="ECO:0000259" key="2">
    <source>
        <dbReference type="Pfam" id="PF01979"/>
    </source>
</evidence>
<dbReference type="AlphaFoldDB" id="A0A8J3CTC3"/>
<feature type="signal peptide" evidence="1">
    <location>
        <begin position="1"/>
        <end position="20"/>
    </location>
</feature>
<keyword evidence="4" id="KW-1185">Reference proteome</keyword>
<dbReference type="Proteomes" id="UP000634004">
    <property type="component" value="Unassembled WGS sequence"/>
</dbReference>
<reference evidence="3" key="1">
    <citation type="journal article" date="2014" name="Int. J. Syst. Evol. Microbiol.">
        <title>Complete genome sequence of Corynebacterium casei LMG S-19264T (=DSM 44701T), isolated from a smear-ripened cheese.</title>
        <authorList>
            <consortium name="US DOE Joint Genome Institute (JGI-PGF)"/>
            <person name="Walter F."/>
            <person name="Albersmeier A."/>
            <person name="Kalinowski J."/>
            <person name="Ruckert C."/>
        </authorList>
    </citation>
    <scope>NUCLEOTIDE SEQUENCE</scope>
    <source>
        <strain evidence="3">KCTC 32513</strain>
    </source>
</reference>
<dbReference type="GO" id="GO:0016810">
    <property type="term" value="F:hydrolase activity, acting on carbon-nitrogen (but not peptide) bonds"/>
    <property type="evidence" value="ECO:0007669"/>
    <property type="project" value="InterPro"/>
</dbReference>
<feature type="domain" description="Amidohydrolase-related" evidence="2">
    <location>
        <begin position="256"/>
        <end position="380"/>
    </location>
</feature>